<name>A0A916QNY6_9GAMM</name>
<feature type="region of interest" description="Disordered" evidence="6">
    <location>
        <begin position="710"/>
        <end position="760"/>
    </location>
</feature>
<evidence type="ECO:0000313" key="9">
    <source>
        <dbReference type="Proteomes" id="UP000627715"/>
    </source>
</evidence>
<dbReference type="RefSeq" id="WP_068810582.1">
    <property type="nucleotide sequence ID" value="NZ_BMIY01000013.1"/>
</dbReference>
<dbReference type="Pfam" id="PF03572">
    <property type="entry name" value="Peptidase_S41"/>
    <property type="match status" value="1"/>
</dbReference>
<evidence type="ECO:0000256" key="5">
    <source>
        <dbReference type="RuleBase" id="RU004404"/>
    </source>
</evidence>
<comment type="caution">
    <text evidence="8">The sequence shown here is derived from an EMBL/GenBank/DDBJ whole genome shotgun (WGS) entry which is preliminary data.</text>
</comment>
<feature type="region of interest" description="Disordered" evidence="6">
    <location>
        <begin position="48"/>
        <end position="76"/>
    </location>
</feature>
<dbReference type="InterPro" id="IPR020992">
    <property type="entry name" value="Tail_Prtase_C"/>
</dbReference>
<feature type="compositionally biased region" description="Acidic residues" evidence="6">
    <location>
        <begin position="743"/>
        <end position="755"/>
    </location>
</feature>
<dbReference type="EMBL" id="BMIY01000013">
    <property type="protein sequence ID" value="GFZ82639.1"/>
    <property type="molecule type" value="Genomic_DNA"/>
</dbReference>
<dbReference type="GO" id="GO:0030288">
    <property type="term" value="C:outer membrane-bounded periplasmic space"/>
    <property type="evidence" value="ECO:0007669"/>
    <property type="project" value="TreeGrafter"/>
</dbReference>
<reference evidence="8" key="2">
    <citation type="submission" date="2020-09" db="EMBL/GenBank/DDBJ databases">
        <authorList>
            <person name="Sun Q."/>
            <person name="Zhou Y."/>
        </authorList>
    </citation>
    <scope>NUCLEOTIDE SEQUENCE</scope>
    <source>
        <strain evidence="8">CGMCC 1.15425</strain>
    </source>
</reference>
<accession>A0A916QNY6</accession>
<dbReference type="FunFam" id="3.90.226.10:FF:000090">
    <property type="entry name" value="Tail-specific protease"/>
    <property type="match status" value="1"/>
</dbReference>
<dbReference type="InterPro" id="IPR001478">
    <property type="entry name" value="PDZ"/>
</dbReference>
<dbReference type="Proteomes" id="UP000627715">
    <property type="component" value="Unassembled WGS sequence"/>
</dbReference>
<evidence type="ECO:0000256" key="3">
    <source>
        <dbReference type="ARBA" id="ARBA00022801"/>
    </source>
</evidence>
<dbReference type="AlphaFoldDB" id="A0A916QNY6"/>
<dbReference type="Pfam" id="PF17804">
    <property type="entry name" value="TSP_NTD"/>
    <property type="match status" value="1"/>
</dbReference>
<evidence type="ECO:0000256" key="4">
    <source>
        <dbReference type="ARBA" id="ARBA00022825"/>
    </source>
</evidence>
<feature type="domain" description="PDZ" evidence="7">
    <location>
        <begin position="294"/>
        <end position="365"/>
    </location>
</feature>
<evidence type="ECO:0000256" key="2">
    <source>
        <dbReference type="ARBA" id="ARBA00022670"/>
    </source>
</evidence>
<dbReference type="CDD" id="cd07560">
    <property type="entry name" value="Peptidase_S41_CPP"/>
    <property type="match status" value="1"/>
</dbReference>
<dbReference type="Gene3D" id="2.30.42.10">
    <property type="match status" value="1"/>
</dbReference>
<dbReference type="InterPro" id="IPR005151">
    <property type="entry name" value="Tail-specific_protease"/>
</dbReference>
<reference evidence="8" key="1">
    <citation type="journal article" date="2014" name="Int. J. Syst. Evol. Microbiol.">
        <title>Complete genome sequence of Corynebacterium casei LMG S-19264T (=DSM 44701T), isolated from a smear-ripened cheese.</title>
        <authorList>
            <consortium name="US DOE Joint Genome Institute (JGI-PGF)"/>
            <person name="Walter F."/>
            <person name="Albersmeier A."/>
            <person name="Kalinowski J."/>
            <person name="Ruckert C."/>
        </authorList>
    </citation>
    <scope>NUCLEOTIDE SEQUENCE</scope>
    <source>
        <strain evidence="8">CGMCC 1.15425</strain>
    </source>
</reference>
<dbReference type="GO" id="GO:0008236">
    <property type="term" value="F:serine-type peptidase activity"/>
    <property type="evidence" value="ECO:0007669"/>
    <property type="project" value="UniProtKB-KW"/>
</dbReference>
<evidence type="ECO:0000256" key="1">
    <source>
        <dbReference type="ARBA" id="ARBA00009179"/>
    </source>
</evidence>
<evidence type="ECO:0000256" key="6">
    <source>
        <dbReference type="SAM" id="MobiDB-lite"/>
    </source>
</evidence>
<keyword evidence="9" id="KW-1185">Reference proteome</keyword>
<dbReference type="Pfam" id="PF11818">
    <property type="entry name" value="DUF3340"/>
    <property type="match status" value="1"/>
</dbReference>
<dbReference type="SUPFAM" id="SSF50156">
    <property type="entry name" value="PDZ domain-like"/>
    <property type="match status" value="1"/>
</dbReference>
<dbReference type="Pfam" id="PF00595">
    <property type="entry name" value="PDZ"/>
    <property type="match status" value="1"/>
</dbReference>
<dbReference type="Gene3D" id="3.90.226.10">
    <property type="entry name" value="2-enoyl-CoA Hydratase, Chain A, domain 1"/>
    <property type="match status" value="1"/>
</dbReference>
<keyword evidence="2 5" id="KW-0645">Protease</keyword>
<dbReference type="PROSITE" id="PS50106">
    <property type="entry name" value="PDZ"/>
    <property type="match status" value="1"/>
</dbReference>
<gene>
    <name evidence="8" type="primary">prc</name>
    <name evidence="8" type="ORF">GCM10011403_27830</name>
</gene>
<dbReference type="GO" id="GO:0006508">
    <property type="term" value="P:proteolysis"/>
    <property type="evidence" value="ECO:0007669"/>
    <property type="project" value="UniProtKB-KW"/>
</dbReference>
<feature type="compositionally biased region" description="Acidic residues" evidence="6">
    <location>
        <begin position="715"/>
        <end position="735"/>
    </location>
</feature>
<comment type="similarity">
    <text evidence="1 5">Belongs to the peptidase S41A family.</text>
</comment>
<sequence>MNTVHEKTNAKPLIESIFVASRKQATRPAGYLLSALLMLSTPIQAQDAVDPDTEAQALSSSINDSTEESQGLREPDVPLDVEALYETMTPIPVYGRTAIELLRELETKHYSPVTFDDAFSNQVYDHYIEALDGQKLYFMGGDIEQLDQYQTTLDDALKNGDLQPAYEIYNLYHRRLLERLVWTVEYVESEVANLDFSEQEYLVLDREDQPWAADEAELNDIWRRRVKSSALSLTLTGMETDKVVERLSKRYRNQLSQISKTNARDVFQAYLGTVARTVDPHTSYFSPRDSENFNMSLRGSLQGIGAQLTSEDEYTKVAELITGGPAEKQGDLRAGDRIIGIAQGEDGEMQDVIGLRLDDVVDQIRGEEGTLVRLNVIPADATSEAGAKEIAIVRDTVELADQFAKSEVIEVESDGELYRVGVINLPSFYFDFEAAAAGLENYRSSARDVKAELESLKEQDVAAVVVDLRYNGGGSLNEANELVGLFIETGPTVQIRYSGQRNGFVRSYGDTNKEVAYDGPLAVLVNRASASASEIFAGAIQDYQRGIVLGGQTFGKGTVQEIIPMNYGQVKLTRSKFYRISGASTQHRGVLPDITFPDRYQAIETMGESNLDGALPWDTVRPVEHQDYYPLEDILPELMTRHEARASDDPDFVFLEGSVERMQTVRARETLPLNREELKAQRDADRRAAFDANNARLAAKGLPLEEWKEESELAALEEAEEEEAASETDEADNTEVADASEATAEEEEAEEDDPLLMESGRILVDMAQLLGQPMAAVMPGDGMQAAQVEVDRSEETTEAL</sequence>
<dbReference type="CDD" id="cd06782">
    <property type="entry name" value="cpPDZ_CPP-like"/>
    <property type="match status" value="1"/>
</dbReference>
<dbReference type="PANTHER" id="PTHR32060:SF22">
    <property type="entry name" value="CARBOXYL-TERMINAL-PROCESSING PEPTIDASE 3, CHLOROPLASTIC"/>
    <property type="match status" value="1"/>
</dbReference>
<dbReference type="GO" id="GO:0007165">
    <property type="term" value="P:signal transduction"/>
    <property type="evidence" value="ECO:0007669"/>
    <property type="project" value="TreeGrafter"/>
</dbReference>
<dbReference type="NCBIfam" id="TIGR00225">
    <property type="entry name" value="prc"/>
    <property type="match status" value="1"/>
</dbReference>
<dbReference type="InterPro" id="IPR029045">
    <property type="entry name" value="ClpP/crotonase-like_dom_sf"/>
</dbReference>
<dbReference type="OrthoDB" id="9812068at2"/>
<evidence type="ECO:0000259" key="7">
    <source>
        <dbReference type="PROSITE" id="PS50106"/>
    </source>
</evidence>
<evidence type="ECO:0000313" key="8">
    <source>
        <dbReference type="EMBL" id="GFZ82639.1"/>
    </source>
</evidence>
<dbReference type="GO" id="GO:0004175">
    <property type="term" value="F:endopeptidase activity"/>
    <property type="evidence" value="ECO:0007669"/>
    <property type="project" value="TreeGrafter"/>
</dbReference>
<dbReference type="InterPro" id="IPR036034">
    <property type="entry name" value="PDZ_sf"/>
</dbReference>
<keyword evidence="3 5" id="KW-0378">Hydrolase</keyword>
<dbReference type="SMART" id="SM00228">
    <property type="entry name" value="PDZ"/>
    <property type="match status" value="1"/>
</dbReference>
<organism evidence="8 9">
    <name type="scientific">Pseudohongiella nitratireducens</name>
    <dbReference type="NCBI Taxonomy" id="1768907"/>
    <lineage>
        <taxon>Bacteria</taxon>
        <taxon>Pseudomonadati</taxon>
        <taxon>Pseudomonadota</taxon>
        <taxon>Gammaproteobacteria</taxon>
        <taxon>Pseudomonadales</taxon>
        <taxon>Pseudohongiellaceae</taxon>
        <taxon>Pseudohongiella</taxon>
    </lineage>
</organism>
<dbReference type="SMART" id="SM00245">
    <property type="entry name" value="TSPc"/>
    <property type="match status" value="1"/>
</dbReference>
<dbReference type="SUPFAM" id="SSF52096">
    <property type="entry name" value="ClpP/crotonase"/>
    <property type="match status" value="1"/>
</dbReference>
<dbReference type="InterPro" id="IPR040573">
    <property type="entry name" value="TSP_N"/>
</dbReference>
<proteinExistence type="inferred from homology"/>
<protein>
    <submittedName>
        <fullName evidence="8">Tail-specific protease</fullName>
    </submittedName>
</protein>
<dbReference type="InterPro" id="IPR004447">
    <property type="entry name" value="Peptidase_S41A"/>
</dbReference>
<keyword evidence="4 5" id="KW-0720">Serine protease</keyword>
<dbReference type="PANTHER" id="PTHR32060">
    <property type="entry name" value="TAIL-SPECIFIC PROTEASE"/>
    <property type="match status" value="1"/>
</dbReference>